<keyword evidence="4" id="KW-0677">Repeat</keyword>
<feature type="coiled-coil region" evidence="5">
    <location>
        <begin position="702"/>
        <end position="756"/>
    </location>
</feature>
<dbReference type="OrthoDB" id="1687175at2759"/>
<dbReference type="Proteomes" id="UP000663879">
    <property type="component" value="Unassembled WGS sequence"/>
</dbReference>
<dbReference type="Gene3D" id="3.80.10.10">
    <property type="entry name" value="Ribonuclease Inhibitor"/>
    <property type="match status" value="2"/>
</dbReference>
<keyword evidence="7" id="KW-1185">Reference proteome</keyword>
<comment type="caution">
    <text evidence="6">The sequence shown here is derived from an EMBL/GenBank/DDBJ whole genome shotgun (WGS) entry which is preliminary data.</text>
</comment>
<accession>A0A814EWP3</accession>
<dbReference type="InterPro" id="IPR003591">
    <property type="entry name" value="Leu-rich_rpt_typical-subtyp"/>
</dbReference>
<evidence type="ECO:0000256" key="4">
    <source>
        <dbReference type="ARBA" id="ARBA00022737"/>
    </source>
</evidence>
<dbReference type="SUPFAM" id="SSF52058">
    <property type="entry name" value="L domain-like"/>
    <property type="match status" value="1"/>
</dbReference>
<name>A0A814EWP3_9BILA</name>
<keyword evidence="5" id="KW-0175">Coiled coil</keyword>
<evidence type="ECO:0000256" key="3">
    <source>
        <dbReference type="ARBA" id="ARBA00022614"/>
    </source>
</evidence>
<evidence type="ECO:0000256" key="5">
    <source>
        <dbReference type="SAM" id="Coils"/>
    </source>
</evidence>
<dbReference type="InterPro" id="IPR001611">
    <property type="entry name" value="Leu-rich_rpt"/>
</dbReference>
<dbReference type="EMBL" id="CAJNOC010003328">
    <property type="protein sequence ID" value="CAF0977868.1"/>
    <property type="molecule type" value="Genomic_DNA"/>
</dbReference>
<dbReference type="SMART" id="SM00369">
    <property type="entry name" value="LRR_TYP"/>
    <property type="match status" value="4"/>
</dbReference>
<dbReference type="PANTHER" id="PTHR22710">
    <property type="entry name" value="X-RAY RADIATION RESISTANCE ASSOCIATED PROTEIN 1 XRRA1"/>
    <property type="match status" value="1"/>
</dbReference>
<sequence length="791" mass="92198">MSNTQTIYNQQNSLYKLQNESSGFITNSFPVRRLVRNAVDYEQGWITAYKADNQKYFDAVLTNKTLEQYEKEESSREKKVPQRRILKKFDFLESTEERNSKNPFLLDGFFLMQLFCVEDPLDLSIADVSDKNLNQIKEDDMLLFENLTEINANENSLNFESFCKFPNLQILNLACNNIKTIRVKHEDFIHLFSLDLSFNNLTPIDVAHLGILKNLKTLKLTGNNLTFLPDTFSKLYVYTRDNKKIVSEKFQSLEELFLDQNQLREEDSFDVLSVLRKLKRLHMNQNNISCIPNLKIFRKNHVFQEFNKSYYKRKNSKTRQKSASQNRKSFIESKSNETMVKDLDRPNSEMNIHNSNTFRNSFILEEEEEDNIEEIANLSSIEETNNKLSNISSEKFDHNFELPFPELVYINLADNQIAEEDDLIAIASWPLLNEVILYGNPIVYNNVGFTPLIKQYLIDRLGMNIHKIRPLKPLKTPIIVPQREHRVVETAIPKVSKVPIETKMLTYYQELLNDQSITDRSNLSSASSVSINSKKKTSDDSFDSGGHIKNDMFKPFKQDKILSSFTEESQYAHDKTEEATAKDFNSFFMTQGADEEAILNLKKINSEKNEQIVSDITKIESSPRIDSRFKNYEILLNIENEDQIKVPKDIGSSVRALKQILDHPTIIRDPMKDLTKQQVPLRKSVKIEKLPNRPINPTTNKLTQVNEVLDSLRERKNIKETNLTDAIIKNENDQEFLRAKKMLDKAQKKYEQIKQESLGRLFSPKAKNNIRFNFERVKTDIEQKFDEENDD</sequence>
<evidence type="ECO:0000313" key="6">
    <source>
        <dbReference type="EMBL" id="CAF0977868.1"/>
    </source>
</evidence>
<dbReference type="AlphaFoldDB" id="A0A814EWP3"/>
<dbReference type="GO" id="GO:0005737">
    <property type="term" value="C:cytoplasm"/>
    <property type="evidence" value="ECO:0007669"/>
    <property type="project" value="UniProtKB-SubCell"/>
</dbReference>
<evidence type="ECO:0000313" key="7">
    <source>
        <dbReference type="Proteomes" id="UP000663879"/>
    </source>
</evidence>
<dbReference type="GO" id="GO:0005634">
    <property type="term" value="C:nucleus"/>
    <property type="evidence" value="ECO:0007669"/>
    <property type="project" value="TreeGrafter"/>
</dbReference>
<comment type="subcellular location">
    <subcellularLocation>
        <location evidence="1">Cytoplasm</location>
    </subcellularLocation>
</comment>
<evidence type="ECO:0000256" key="1">
    <source>
        <dbReference type="ARBA" id="ARBA00004496"/>
    </source>
</evidence>
<proteinExistence type="predicted"/>
<evidence type="ECO:0000256" key="2">
    <source>
        <dbReference type="ARBA" id="ARBA00022490"/>
    </source>
</evidence>
<protein>
    <recommendedName>
        <fullName evidence="8">X-ray radiation resistance-associated protein 1</fullName>
    </recommendedName>
</protein>
<dbReference type="InterPro" id="IPR032675">
    <property type="entry name" value="LRR_dom_sf"/>
</dbReference>
<dbReference type="PROSITE" id="PS51450">
    <property type="entry name" value="LRR"/>
    <property type="match status" value="1"/>
</dbReference>
<reference evidence="6" key="1">
    <citation type="submission" date="2021-02" db="EMBL/GenBank/DDBJ databases">
        <authorList>
            <person name="Nowell W R."/>
        </authorList>
    </citation>
    <scope>NUCLEOTIDE SEQUENCE</scope>
    <source>
        <strain evidence="6">Ploen Becks lab</strain>
    </source>
</reference>
<keyword evidence="3" id="KW-0433">Leucine-rich repeat</keyword>
<dbReference type="PANTHER" id="PTHR22710:SF2">
    <property type="entry name" value="X-RAY RADIATION RESISTANCE-ASSOCIATED PROTEIN 1"/>
    <property type="match status" value="1"/>
</dbReference>
<gene>
    <name evidence="6" type="ORF">OXX778_LOCUS15263</name>
</gene>
<organism evidence="6 7">
    <name type="scientific">Brachionus calyciflorus</name>
    <dbReference type="NCBI Taxonomy" id="104777"/>
    <lineage>
        <taxon>Eukaryota</taxon>
        <taxon>Metazoa</taxon>
        <taxon>Spiralia</taxon>
        <taxon>Gnathifera</taxon>
        <taxon>Rotifera</taxon>
        <taxon>Eurotatoria</taxon>
        <taxon>Monogononta</taxon>
        <taxon>Pseudotrocha</taxon>
        <taxon>Ploima</taxon>
        <taxon>Brachionidae</taxon>
        <taxon>Brachionus</taxon>
    </lineage>
</organism>
<evidence type="ECO:0008006" key="8">
    <source>
        <dbReference type="Google" id="ProtNLM"/>
    </source>
</evidence>
<keyword evidence="2" id="KW-0963">Cytoplasm</keyword>